<gene>
    <name evidence="1" type="ORF">OUZ56_008238</name>
</gene>
<evidence type="ECO:0000313" key="1">
    <source>
        <dbReference type="EMBL" id="KAK4022791.1"/>
    </source>
</evidence>
<dbReference type="EMBL" id="JAOYFB010000037">
    <property type="protein sequence ID" value="KAK4022791.1"/>
    <property type="molecule type" value="Genomic_DNA"/>
</dbReference>
<accession>A0ABR0ACE3</accession>
<protein>
    <submittedName>
        <fullName evidence="1">Uncharacterized protein</fullName>
    </submittedName>
</protein>
<sequence>MAAEFVYSLVTCTLNRDVHIHLLCEEHSSNDSFSVWHHIQLIKKRNRICTTAEPVGRVNNE</sequence>
<reference evidence="1 2" key="1">
    <citation type="journal article" date="2023" name="Nucleic Acids Res.">
        <title>The hologenome of Daphnia magna reveals possible DNA methylation and microbiome-mediated evolution of the host genome.</title>
        <authorList>
            <person name="Chaturvedi A."/>
            <person name="Li X."/>
            <person name="Dhandapani V."/>
            <person name="Marshall H."/>
            <person name="Kissane S."/>
            <person name="Cuenca-Cambronero M."/>
            <person name="Asole G."/>
            <person name="Calvet F."/>
            <person name="Ruiz-Romero M."/>
            <person name="Marangio P."/>
            <person name="Guigo R."/>
            <person name="Rago D."/>
            <person name="Mirbahai L."/>
            <person name="Eastwood N."/>
            <person name="Colbourne J.K."/>
            <person name="Zhou J."/>
            <person name="Mallon E."/>
            <person name="Orsini L."/>
        </authorList>
    </citation>
    <scope>NUCLEOTIDE SEQUENCE [LARGE SCALE GENOMIC DNA]</scope>
    <source>
        <strain evidence="1">LRV0_1</strain>
    </source>
</reference>
<keyword evidence="2" id="KW-1185">Reference proteome</keyword>
<dbReference type="Proteomes" id="UP001234178">
    <property type="component" value="Unassembled WGS sequence"/>
</dbReference>
<comment type="caution">
    <text evidence="1">The sequence shown here is derived from an EMBL/GenBank/DDBJ whole genome shotgun (WGS) entry which is preliminary data.</text>
</comment>
<organism evidence="1 2">
    <name type="scientific">Daphnia magna</name>
    <dbReference type="NCBI Taxonomy" id="35525"/>
    <lineage>
        <taxon>Eukaryota</taxon>
        <taxon>Metazoa</taxon>
        <taxon>Ecdysozoa</taxon>
        <taxon>Arthropoda</taxon>
        <taxon>Crustacea</taxon>
        <taxon>Branchiopoda</taxon>
        <taxon>Diplostraca</taxon>
        <taxon>Cladocera</taxon>
        <taxon>Anomopoda</taxon>
        <taxon>Daphniidae</taxon>
        <taxon>Daphnia</taxon>
    </lineage>
</organism>
<name>A0ABR0ACE3_9CRUS</name>
<evidence type="ECO:0000313" key="2">
    <source>
        <dbReference type="Proteomes" id="UP001234178"/>
    </source>
</evidence>
<proteinExistence type="predicted"/>